<gene>
    <name evidence="4" type="ORF">UFOVP1449_25</name>
    <name evidence="2" type="ORF">UFOVP400_38</name>
    <name evidence="3" type="ORF">UFOVP669_47</name>
</gene>
<evidence type="ECO:0000313" key="4">
    <source>
        <dbReference type="EMBL" id="CAB4213454.1"/>
    </source>
</evidence>
<dbReference type="EMBL" id="LR796370">
    <property type="protein sequence ID" value="CAB4140581.1"/>
    <property type="molecule type" value="Genomic_DNA"/>
</dbReference>
<sequence length="272" mass="30971">MIDYTEQSSEELARLEAIAHAEGRTIEAALLDALAQVMRERDALQDELDEMETLEKWEAGNGPADAYCKFFHDCFARLAGHYPAPSVTSDYDKAVILQLSKRGNWIMSDVYETNTVQQNGRAYLVQWIYDNDSGAPWDNSDCHGPVSDWERRSKRPGERILNSDRGSHRFYDFQQAMKDAVKVWGCKPGPDAVEAVERDFEYLRAWCNDEWHYCGIRVVLLDDDGEETQHDAALWGIESDCDGYHASVIQDLIGDCDYPESRTVYPVTHCGV</sequence>
<reference evidence="4" key="1">
    <citation type="submission" date="2020-05" db="EMBL/GenBank/DDBJ databases">
        <authorList>
            <person name="Chiriac C."/>
            <person name="Salcher M."/>
            <person name="Ghai R."/>
            <person name="Kavagutti S V."/>
        </authorList>
    </citation>
    <scope>NUCLEOTIDE SEQUENCE</scope>
</reference>
<evidence type="ECO:0000313" key="2">
    <source>
        <dbReference type="EMBL" id="CAB4140581.1"/>
    </source>
</evidence>
<dbReference type="EMBL" id="LR797399">
    <property type="protein sequence ID" value="CAB4213454.1"/>
    <property type="molecule type" value="Genomic_DNA"/>
</dbReference>
<accession>A0A6J5SHU5</accession>
<name>A0A6J5SHU5_9CAUD</name>
<evidence type="ECO:0000256" key="1">
    <source>
        <dbReference type="SAM" id="Coils"/>
    </source>
</evidence>
<protein>
    <submittedName>
        <fullName evidence="4">Uncharacterized protein</fullName>
    </submittedName>
</protein>
<organism evidence="4">
    <name type="scientific">uncultured Caudovirales phage</name>
    <dbReference type="NCBI Taxonomy" id="2100421"/>
    <lineage>
        <taxon>Viruses</taxon>
        <taxon>Duplodnaviria</taxon>
        <taxon>Heunggongvirae</taxon>
        <taxon>Uroviricota</taxon>
        <taxon>Caudoviricetes</taxon>
        <taxon>Peduoviridae</taxon>
        <taxon>Maltschvirus</taxon>
        <taxon>Maltschvirus maltsch</taxon>
    </lineage>
</organism>
<evidence type="ECO:0000313" key="3">
    <source>
        <dbReference type="EMBL" id="CAB4156169.1"/>
    </source>
</evidence>
<feature type="coiled-coil region" evidence="1">
    <location>
        <begin position="27"/>
        <end position="54"/>
    </location>
</feature>
<keyword evidence="1" id="KW-0175">Coiled coil</keyword>
<proteinExistence type="predicted"/>
<dbReference type="EMBL" id="LR796626">
    <property type="protein sequence ID" value="CAB4156169.1"/>
    <property type="molecule type" value="Genomic_DNA"/>
</dbReference>